<protein>
    <submittedName>
        <fullName evidence="1">Uncharacterized protein</fullName>
    </submittedName>
</protein>
<dbReference type="Proteomes" id="UP000029981">
    <property type="component" value="Chromosome 2"/>
</dbReference>
<evidence type="ECO:0000313" key="2">
    <source>
        <dbReference type="Proteomes" id="UP000029981"/>
    </source>
</evidence>
<dbReference type="EMBL" id="CM002923">
    <property type="protein sequence ID" value="KGN60642.1"/>
    <property type="molecule type" value="Genomic_DNA"/>
</dbReference>
<evidence type="ECO:0000313" key="1">
    <source>
        <dbReference type="EMBL" id="KGN60642.1"/>
    </source>
</evidence>
<dbReference type="AlphaFoldDB" id="A0A0A0LIV5"/>
<reference evidence="1 2" key="4">
    <citation type="journal article" date="2011" name="BMC Genomics">
        <title>RNA-Seq improves annotation of protein-coding genes in the cucumber genome.</title>
        <authorList>
            <person name="Li Z."/>
            <person name="Zhang Z."/>
            <person name="Yan P."/>
            <person name="Huang S."/>
            <person name="Fei Z."/>
            <person name="Lin K."/>
        </authorList>
    </citation>
    <scope>NUCLEOTIDE SEQUENCE [LARGE SCALE GENOMIC DNA]</scope>
    <source>
        <strain evidence="2">cv. 9930</strain>
    </source>
</reference>
<keyword evidence="2" id="KW-1185">Reference proteome</keyword>
<reference evidence="1 2" key="2">
    <citation type="journal article" date="2009" name="PLoS ONE">
        <title>An integrated genetic and cytogenetic map of the cucumber genome.</title>
        <authorList>
            <person name="Ren Y."/>
            <person name="Zhang Z."/>
            <person name="Liu J."/>
            <person name="Staub J.E."/>
            <person name="Han Y."/>
            <person name="Cheng Z."/>
            <person name="Li X."/>
            <person name="Lu J."/>
            <person name="Miao H."/>
            <person name="Kang H."/>
            <person name="Xie B."/>
            <person name="Gu X."/>
            <person name="Wang X."/>
            <person name="Du Y."/>
            <person name="Jin W."/>
            <person name="Huang S."/>
        </authorList>
    </citation>
    <scope>NUCLEOTIDE SEQUENCE [LARGE SCALE GENOMIC DNA]</scope>
    <source>
        <strain evidence="2">cv. 9930</strain>
    </source>
</reference>
<proteinExistence type="predicted"/>
<reference evidence="1 2" key="3">
    <citation type="journal article" date="2010" name="BMC Genomics">
        <title>Transcriptome sequencing and comparative analysis of cucumber flowers with different sex types.</title>
        <authorList>
            <person name="Guo S."/>
            <person name="Zheng Y."/>
            <person name="Joung J.G."/>
            <person name="Liu S."/>
            <person name="Zhang Z."/>
            <person name="Crasta O.R."/>
            <person name="Sobral B.W."/>
            <person name="Xu Y."/>
            <person name="Huang S."/>
            <person name="Fei Z."/>
        </authorList>
    </citation>
    <scope>NUCLEOTIDE SEQUENCE [LARGE SCALE GENOMIC DNA]</scope>
    <source>
        <strain evidence="2">cv. 9930</strain>
    </source>
</reference>
<reference evidence="1 2" key="1">
    <citation type="journal article" date="2009" name="Nat. Genet.">
        <title>The genome of the cucumber, Cucumis sativus L.</title>
        <authorList>
            <person name="Huang S."/>
            <person name="Li R."/>
            <person name="Zhang Z."/>
            <person name="Li L."/>
            <person name="Gu X."/>
            <person name="Fan W."/>
            <person name="Lucas W.J."/>
            <person name="Wang X."/>
            <person name="Xie B."/>
            <person name="Ni P."/>
            <person name="Ren Y."/>
            <person name="Zhu H."/>
            <person name="Li J."/>
            <person name="Lin K."/>
            <person name="Jin W."/>
            <person name="Fei Z."/>
            <person name="Li G."/>
            <person name="Staub J."/>
            <person name="Kilian A."/>
            <person name="van der Vossen E.A."/>
            <person name="Wu Y."/>
            <person name="Guo J."/>
            <person name="He J."/>
            <person name="Jia Z."/>
            <person name="Ren Y."/>
            <person name="Tian G."/>
            <person name="Lu Y."/>
            <person name="Ruan J."/>
            <person name="Qian W."/>
            <person name="Wang M."/>
            <person name="Huang Q."/>
            <person name="Li B."/>
            <person name="Xuan Z."/>
            <person name="Cao J."/>
            <person name="Asan"/>
            <person name="Wu Z."/>
            <person name="Zhang J."/>
            <person name="Cai Q."/>
            <person name="Bai Y."/>
            <person name="Zhao B."/>
            <person name="Han Y."/>
            <person name="Li Y."/>
            <person name="Li X."/>
            <person name="Wang S."/>
            <person name="Shi Q."/>
            <person name="Liu S."/>
            <person name="Cho W.K."/>
            <person name="Kim J.Y."/>
            <person name="Xu Y."/>
            <person name="Heller-Uszynska K."/>
            <person name="Miao H."/>
            <person name="Cheng Z."/>
            <person name="Zhang S."/>
            <person name="Wu J."/>
            <person name="Yang Y."/>
            <person name="Kang H."/>
            <person name="Li M."/>
            <person name="Liang H."/>
            <person name="Ren X."/>
            <person name="Shi Z."/>
            <person name="Wen M."/>
            <person name="Jian M."/>
            <person name="Yang H."/>
            <person name="Zhang G."/>
            <person name="Yang Z."/>
            <person name="Chen R."/>
            <person name="Liu S."/>
            <person name="Li J."/>
            <person name="Ma L."/>
            <person name="Liu H."/>
            <person name="Zhou Y."/>
            <person name="Zhao J."/>
            <person name="Fang X."/>
            <person name="Li G."/>
            <person name="Fang L."/>
            <person name="Li Y."/>
            <person name="Liu D."/>
            <person name="Zheng H."/>
            <person name="Zhang Y."/>
            <person name="Qin N."/>
            <person name="Li Z."/>
            <person name="Yang G."/>
            <person name="Yang S."/>
            <person name="Bolund L."/>
            <person name="Kristiansen K."/>
            <person name="Zheng H."/>
            <person name="Li S."/>
            <person name="Zhang X."/>
            <person name="Yang H."/>
            <person name="Wang J."/>
            <person name="Sun R."/>
            <person name="Zhang B."/>
            <person name="Jiang S."/>
            <person name="Wang J."/>
            <person name="Du Y."/>
            <person name="Li S."/>
        </authorList>
    </citation>
    <scope>NUCLEOTIDE SEQUENCE [LARGE SCALE GENOMIC DNA]</scope>
    <source>
        <strain evidence="2">cv. 9930</strain>
    </source>
</reference>
<gene>
    <name evidence="1" type="ORF">Csa_2G005880</name>
</gene>
<accession>A0A0A0LIV5</accession>
<sequence length="53" mass="5998">MEEIKEIVVLTERRDTAFILIGVFGHRLAMESLECGKGLNGSRWAITMSEEET</sequence>
<dbReference type="Gramene" id="KGN60642">
    <property type="protein sequence ID" value="KGN60642"/>
    <property type="gene ID" value="Csa_2G005880"/>
</dbReference>
<name>A0A0A0LIV5_CUCSA</name>
<organism evidence="1 2">
    <name type="scientific">Cucumis sativus</name>
    <name type="common">Cucumber</name>
    <dbReference type="NCBI Taxonomy" id="3659"/>
    <lineage>
        <taxon>Eukaryota</taxon>
        <taxon>Viridiplantae</taxon>
        <taxon>Streptophyta</taxon>
        <taxon>Embryophyta</taxon>
        <taxon>Tracheophyta</taxon>
        <taxon>Spermatophyta</taxon>
        <taxon>Magnoliopsida</taxon>
        <taxon>eudicotyledons</taxon>
        <taxon>Gunneridae</taxon>
        <taxon>Pentapetalae</taxon>
        <taxon>rosids</taxon>
        <taxon>fabids</taxon>
        <taxon>Cucurbitales</taxon>
        <taxon>Cucurbitaceae</taxon>
        <taxon>Benincaseae</taxon>
        <taxon>Cucumis</taxon>
    </lineage>
</organism>